<name>A0AAN7GYQ9_9PEZI</name>
<comment type="subcellular location">
    <subcellularLocation>
        <location evidence="2">Cytoplasm</location>
    </subcellularLocation>
    <subcellularLocation>
        <location evidence="1">Nucleus</location>
    </subcellularLocation>
</comment>
<feature type="region of interest" description="Disordered" evidence="7">
    <location>
        <begin position="1"/>
        <end position="86"/>
    </location>
</feature>
<evidence type="ECO:0000256" key="3">
    <source>
        <dbReference type="ARBA" id="ARBA00022448"/>
    </source>
</evidence>
<feature type="compositionally biased region" description="Basic residues" evidence="7">
    <location>
        <begin position="8"/>
        <end position="19"/>
    </location>
</feature>
<evidence type="ECO:0000256" key="7">
    <source>
        <dbReference type="SAM" id="MobiDB-lite"/>
    </source>
</evidence>
<keyword evidence="5" id="KW-0690">Ribosome biogenesis</keyword>
<keyword evidence="9" id="KW-1185">Reference proteome</keyword>
<evidence type="ECO:0000256" key="5">
    <source>
        <dbReference type="ARBA" id="ARBA00022517"/>
    </source>
</evidence>
<dbReference type="InterPro" id="IPR053278">
    <property type="entry name" value="Pre-60S_factor_ECM1"/>
</dbReference>
<dbReference type="PANTHER" id="PTHR28280">
    <property type="entry name" value="SHUTTLING PRE-60S FACTOR ECM1"/>
    <property type="match status" value="1"/>
</dbReference>
<sequence length="185" mass="20415">MAKPTITKGKKAPSRHSRAARRDMPVDIDTDKSLKEARAPQDSVDNRPAVLAAFRNGGVTKKKSGRKSVLSTKARQRQEKNMDRAEAIRERTQTKVAKSKASAKVIAHRRKPWEEINGDANGVVPPKKLSNKQILKMEEDAMVAEFYVDADEEGNVEMDGVDATESLVQSVSIAQPLPLEGEEIL</sequence>
<organism evidence="8 9">
    <name type="scientific">Podospora fimiseda</name>
    <dbReference type="NCBI Taxonomy" id="252190"/>
    <lineage>
        <taxon>Eukaryota</taxon>
        <taxon>Fungi</taxon>
        <taxon>Dikarya</taxon>
        <taxon>Ascomycota</taxon>
        <taxon>Pezizomycotina</taxon>
        <taxon>Sordariomycetes</taxon>
        <taxon>Sordariomycetidae</taxon>
        <taxon>Sordariales</taxon>
        <taxon>Podosporaceae</taxon>
        <taxon>Podospora</taxon>
    </lineage>
</organism>
<reference evidence="8" key="2">
    <citation type="submission" date="2023-05" db="EMBL/GenBank/DDBJ databases">
        <authorList>
            <consortium name="Lawrence Berkeley National Laboratory"/>
            <person name="Steindorff A."/>
            <person name="Hensen N."/>
            <person name="Bonometti L."/>
            <person name="Westerberg I."/>
            <person name="Brannstrom I.O."/>
            <person name="Guillou S."/>
            <person name="Cros-Aarteil S."/>
            <person name="Calhoun S."/>
            <person name="Haridas S."/>
            <person name="Kuo A."/>
            <person name="Mondo S."/>
            <person name="Pangilinan J."/>
            <person name="Riley R."/>
            <person name="Labutti K."/>
            <person name="Andreopoulos B."/>
            <person name="Lipzen A."/>
            <person name="Chen C."/>
            <person name="Yanf M."/>
            <person name="Daum C."/>
            <person name="Ng V."/>
            <person name="Clum A."/>
            <person name="Ohm R."/>
            <person name="Martin F."/>
            <person name="Silar P."/>
            <person name="Natvig D."/>
            <person name="Lalanne C."/>
            <person name="Gautier V."/>
            <person name="Ament-Velasquez S.L."/>
            <person name="Kruys A."/>
            <person name="Hutchinson M.I."/>
            <person name="Powell A.J."/>
            <person name="Barry K."/>
            <person name="Miller A.N."/>
            <person name="Grigoriev I.V."/>
            <person name="Debuchy R."/>
            <person name="Gladieux P."/>
            <person name="Thoren M.H."/>
            <person name="Johannesson H."/>
        </authorList>
    </citation>
    <scope>NUCLEOTIDE SEQUENCE</scope>
    <source>
        <strain evidence="8">CBS 990.96</strain>
    </source>
</reference>
<dbReference type="InterPro" id="IPR022784">
    <property type="entry name" value="Ribosome_bgen_Alb1"/>
</dbReference>
<dbReference type="AlphaFoldDB" id="A0AAN7GYQ9"/>
<dbReference type="GO" id="GO:0005737">
    <property type="term" value="C:cytoplasm"/>
    <property type="evidence" value="ECO:0007669"/>
    <property type="project" value="UniProtKB-SubCell"/>
</dbReference>
<reference evidence="8" key="1">
    <citation type="journal article" date="2023" name="Mol. Phylogenet. Evol.">
        <title>Genome-scale phylogeny and comparative genomics of the fungal order Sordariales.</title>
        <authorList>
            <person name="Hensen N."/>
            <person name="Bonometti L."/>
            <person name="Westerberg I."/>
            <person name="Brannstrom I.O."/>
            <person name="Guillou S."/>
            <person name="Cros-Aarteil S."/>
            <person name="Calhoun S."/>
            <person name="Haridas S."/>
            <person name="Kuo A."/>
            <person name="Mondo S."/>
            <person name="Pangilinan J."/>
            <person name="Riley R."/>
            <person name="LaButti K."/>
            <person name="Andreopoulos B."/>
            <person name="Lipzen A."/>
            <person name="Chen C."/>
            <person name="Yan M."/>
            <person name="Daum C."/>
            <person name="Ng V."/>
            <person name="Clum A."/>
            <person name="Steindorff A."/>
            <person name="Ohm R.A."/>
            <person name="Martin F."/>
            <person name="Silar P."/>
            <person name="Natvig D.O."/>
            <person name="Lalanne C."/>
            <person name="Gautier V."/>
            <person name="Ament-Velasquez S.L."/>
            <person name="Kruys A."/>
            <person name="Hutchinson M.I."/>
            <person name="Powell A.J."/>
            <person name="Barry K."/>
            <person name="Miller A.N."/>
            <person name="Grigoriev I.V."/>
            <person name="Debuchy R."/>
            <person name="Gladieux P."/>
            <person name="Hiltunen Thoren M."/>
            <person name="Johannesson H."/>
        </authorList>
    </citation>
    <scope>NUCLEOTIDE SEQUENCE</scope>
    <source>
        <strain evidence="8">CBS 990.96</strain>
    </source>
</reference>
<dbReference type="GO" id="GO:0000055">
    <property type="term" value="P:ribosomal large subunit export from nucleus"/>
    <property type="evidence" value="ECO:0007669"/>
    <property type="project" value="TreeGrafter"/>
</dbReference>
<evidence type="ECO:0000256" key="1">
    <source>
        <dbReference type="ARBA" id="ARBA00004123"/>
    </source>
</evidence>
<feature type="compositionally biased region" description="Basic and acidic residues" evidence="7">
    <location>
        <begin position="20"/>
        <end position="39"/>
    </location>
</feature>
<keyword evidence="4" id="KW-0963">Cytoplasm</keyword>
<gene>
    <name evidence="8" type="ORF">QBC38DRAFT_358385</name>
</gene>
<proteinExistence type="predicted"/>
<evidence type="ECO:0000313" key="9">
    <source>
        <dbReference type="Proteomes" id="UP001301958"/>
    </source>
</evidence>
<evidence type="ECO:0000256" key="6">
    <source>
        <dbReference type="ARBA" id="ARBA00023242"/>
    </source>
</evidence>
<evidence type="ECO:0000313" key="8">
    <source>
        <dbReference type="EMBL" id="KAK4229816.1"/>
    </source>
</evidence>
<dbReference type="Pfam" id="PF09135">
    <property type="entry name" value="Alb1"/>
    <property type="match status" value="1"/>
</dbReference>
<dbReference type="PANTHER" id="PTHR28280:SF1">
    <property type="entry name" value="SHUTTLING PRE-60S FACTOR ECM1"/>
    <property type="match status" value="1"/>
</dbReference>
<evidence type="ECO:0000256" key="2">
    <source>
        <dbReference type="ARBA" id="ARBA00004496"/>
    </source>
</evidence>
<keyword evidence="3" id="KW-0813">Transport</keyword>
<accession>A0AAN7GYQ9</accession>
<dbReference type="GO" id="GO:0005730">
    <property type="term" value="C:nucleolus"/>
    <property type="evidence" value="ECO:0007669"/>
    <property type="project" value="TreeGrafter"/>
</dbReference>
<feature type="compositionally biased region" description="Basic and acidic residues" evidence="7">
    <location>
        <begin position="76"/>
        <end position="86"/>
    </location>
</feature>
<dbReference type="EMBL" id="MU865304">
    <property type="protein sequence ID" value="KAK4229816.1"/>
    <property type="molecule type" value="Genomic_DNA"/>
</dbReference>
<protein>
    <submittedName>
        <fullName evidence="8">Alb1-domain-containing protein</fullName>
    </submittedName>
</protein>
<evidence type="ECO:0000256" key="4">
    <source>
        <dbReference type="ARBA" id="ARBA00022490"/>
    </source>
</evidence>
<dbReference type="GO" id="GO:0030687">
    <property type="term" value="C:preribosome, large subunit precursor"/>
    <property type="evidence" value="ECO:0007669"/>
    <property type="project" value="TreeGrafter"/>
</dbReference>
<keyword evidence="6" id="KW-0539">Nucleus</keyword>
<comment type="caution">
    <text evidence="8">The sequence shown here is derived from an EMBL/GenBank/DDBJ whole genome shotgun (WGS) entry which is preliminary data.</text>
</comment>
<dbReference type="Proteomes" id="UP001301958">
    <property type="component" value="Unassembled WGS sequence"/>
</dbReference>